<proteinExistence type="predicted"/>
<organism evidence="1 2">
    <name type="scientific">Cryptolaemus montrouzieri</name>
    <dbReference type="NCBI Taxonomy" id="559131"/>
    <lineage>
        <taxon>Eukaryota</taxon>
        <taxon>Metazoa</taxon>
        <taxon>Ecdysozoa</taxon>
        <taxon>Arthropoda</taxon>
        <taxon>Hexapoda</taxon>
        <taxon>Insecta</taxon>
        <taxon>Pterygota</taxon>
        <taxon>Neoptera</taxon>
        <taxon>Endopterygota</taxon>
        <taxon>Coleoptera</taxon>
        <taxon>Polyphaga</taxon>
        <taxon>Cucujiformia</taxon>
        <taxon>Coccinelloidea</taxon>
        <taxon>Coccinellidae</taxon>
        <taxon>Scymninae</taxon>
        <taxon>Scymnini</taxon>
        <taxon>Cryptolaemus</taxon>
    </lineage>
</organism>
<gene>
    <name evidence="1" type="ORF">HHI36_002974</name>
</gene>
<accession>A0ABD2PCJ2</accession>
<keyword evidence="2" id="KW-1185">Reference proteome</keyword>
<sequence length="70" mass="8220">MNNEMLKLTKKSKGATVLSEKYLKPRTKCQLIRLTYQPMCASFDENFIGYLTRGTVLPQCLYIMRREKIN</sequence>
<reference evidence="1 2" key="1">
    <citation type="journal article" date="2021" name="BMC Biol.">
        <title>Horizontally acquired antibacterial genes associated with adaptive radiation of ladybird beetles.</title>
        <authorList>
            <person name="Li H.S."/>
            <person name="Tang X.F."/>
            <person name="Huang Y.H."/>
            <person name="Xu Z.Y."/>
            <person name="Chen M.L."/>
            <person name="Du X.Y."/>
            <person name="Qiu B.Y."/>
            <person name="Chen P.T."/>
            <person name="Zhang W."/>
            <person name="Slipinski A."/>
            <person name="Escalona H.E."/>
            <person name="Waterhouse R.M."/>
            <person name="Zwick A."/>
            <person name="Pang H."/>
        </authorList>
    </citation>
    <scope>NUCLEOTIDE SEQUENCE [LARGE SCALE GENOMIC DNA]</scope>
    <source>
        <strain evidence="1">SYSU2018</strain>
    </source>
</reference>
<protein>
    <submittedName>
        <fullName evidence="1">Uncharacterized protein</fullName>
    </submittedName>
</protein>
<comment type="caution">
    <text evidence="1">The sequence shown here is derived from an EMBL/GenBank/DDBJ whole genome shotgun (WGS) entry which is preliminary data.</text>
</comment>
<evidence type="ECO:0000313" key="2">
    <source>
        <dbReference type="Proteomes" id="UP001516400"/>
    </source>
</evidence>
<dbReference type="Proteomes" id="UP001516400">
    <property type="component" value="Unassembled WGS sequence"/>
</dbReference>
<name>A0ABD2PCJ2_9CUCU</name>
<dbReference type="EMBL" id="JABFTP020000185">
    <property type="protein sequence ID" value="KAL3288534.1"/>
    <property type="molecule type" value="Genomic_DNA"/>
</dbReference>
<dbReference type="AlphaFoldDB" id="A0ABD2PCJ2"/>
<evidence type="ECO:0000313" key="1">
    <source>
        <dbReference type="EMBL" id="KAL3288534.1"/>
    </source>
</evidence>